<evidence type="ECO:0000313" key="7">
    <source>
        <dbReference type="Proteomes" id="UP000579153"/>
    </source>
</evidence>
<dbReference type="PANTHER" id="PTHR30055:SF238">
    <property type="entry name" value="MYCOFACTOCIN BIOSYNTHESIS TRANSCRIPTIONAL REGULATOR MFTR-RELATED"/>
    <property type="match status" value="1"/>
</dbReference>
<dbReference type="Proteomes" id="UP000579153">
    <property type="component" value="Unassembled WGS sequence"/>
</dbReference>
<dbReference type="RefSeq" id="WP_185074201.1">
    <property type="nucleotide sequence ID" value="NZ_JACHMB010000001.1"/>
</dbReference>
<dbReference type="GO" id="GO:0000976">
    <property type="term" value="F:transcription cis-regulatory region binding"/>
    <property type="evidence" value="ECO:0007669"/>
    <property type="project" value="TreeGrafter"/>
</dbReference>
<feature type="domain" description="HTH tetR-type" evidence="5">
    <location>
        <begin position="9"/>
        <end position="69"/>
    </location>
</feature>
<keyword evidence="7" id="KW-1185">Reference proteome</keyword>
<evidence type="ECO:0000313" key="6">
    <source>
        <dbReference type="EMBL" id="MBB5780792.1"/>
    </source>
</evidence>
<evidence type="ECO:0000256" key="3">
    <source>
        <dbReference type="ARBA" id="ARBA00023163"/>
    </source>
</evidence>
<dbReference type="EMBL" id="JACHMB010000001">
    <property type="protein sequence ID" value="MBB5780792.1"/>
    <property type="molecule type" value="Genomic_DNA"/>
</dbReference>
<keyword evidence="3" id="KW-0804">Transcription</keyword>
<keyword evidence="1" id="KW-0805">Transcription regulation</keyword>
<dbReference type="InterPro" id="IPR001647">
    <property type="entry name" value="HTH_TetR"/>
</dbReference>
<gene>
    <name evidence="6" type="ORF">HD596_007548</name>
</gene>
<dbReference type="Gene3D" id="1.10.357.10">
    <property type="entry name" value="Tetracycline Repressor, domain 2"/>
    <property type="match status" value="1"/>
</dbReference>
<name>A0A7W9LEE7_9ACTN</name>
<protein>
    <submittedName>
        <fullName evidence="6">AcrR family transcriptional regulator</fullName>
    </submittedName>
</protein>
<proteinExistence type="predicted"/>
<reference evidence="6 7" key="1">
    <citation type="submission" date="2020-08" db="EMBL/GenBank/DDBJ databases">
        <title>Sequencing the genomes of 1000 actinobacteria strains.</title>
        <authorList>
            <person name="Klenk H.-P."/>
        </authorList>
    </citation>
    <scope>NUCLEOTIDE SEQUENCE [LARGE SCALE GENOMIC DNA]</scope>
    <source>
        <strain evidence="6 7">DSM 45507</strain>
    </source>
</reference>
<sequence>MSPRGVTIPEVRQQLFDAAEQVLLREGPSGLTGRAITREAGVATGLLHNHFGDLDGFLAALFVDRARTATRRLQGLLDRAGTATVADNLMAGIETLCAANILALAGLALARPSIVPRPSEAHGEGTLEPDANERLFTAYLEAEQRLGRIPPGADTASVALALVGAAHQLLLTRGPHAPDLRERLRRVIAALIER</sequence>
<dbReference type="AlphaFoldDB" id="A0A7W9LEE7"/>
<keyword evidence="2 4" id="KW-0238">DNA-binding</keyword>
<dbReference type="PROSITE" id="PS50977">
    <property type="entry name" value="HTH_TETR_2"/>
    <property type="match status" value="1"/>
</dbReference>
<evidence type="ECO:0000256" key="1">
    <source>
        <dbReference type="ARBA" id="ARBA00023015"/>
    </source>
</evidence>
<dbReference type="InterPro" id="IPR009057">
    <property type="entry name" value="Homeodomain-like_sf"/>
</dbReference>
<organism evidence="6 7">
    <name type="scientific">Nonomuraea jabiensis</name>
    <dbReference type="NCBI Taxonomy" id="882448"/>
    <lineage>
        <taxon>Bacteria</taxon>
        <taxon>Bacillati</taxon>
        <taxon>Actinomycetota</taxon>
        <taxon>Actinomycetes</taxon>
        <taxon>Streptosporangiales</taxon>
        <taxon>Streptosporangiaceae</taxon>
        <taxon>Nonomuraea</taxon>
    </lineage>
</organism>
<dbReference type="SUPFAM" id="SSF46689">
    <property type="entry name" value="Homeodomain-like"/>
    <property type="match status" value="1"/>
</dbReference>
<comment type="caution">
    <text evidence="6">The sequence shown here is derived from an EMBL/GenBank/DDBJ whole genome shotgun (WGS) entry which is preliminary data.</text>
</comment>
<dbReference type="GO" id="GO:0003700">
    <property type="term" value="F:DNA-binding transcription factor activity"/>
    <property type="evidence" value="ECO:0007669"/>
    <property type="project" value="TreeGrafter"/>
</dbReference>
<feature type="DNA-binding region" description="H-T-H motif" evidence="4">
    <location>
        <begin position="32"/>
        <end position="51"/>
    </location>
</feature>
<evidence type="ECO:0000259" key="5">
    <source>
        <dbReference type="PROSITE" id="PS50977"/>
    </source>
</evidence>
<dbReference type="InterPro" id="IPR050109">
    <property type="entry name" value="HTH-type_TetR-like_transc_reg"/>
</dbReference>
<accession>A0A7W9LEE7</accession>
<dbReference type="Pfam" id="PF00440">
    <property type="entry name" value="TetR_N"/>
    <property type="match status" value="1"/>
</dbReference>
<evidence type="ECO:0000256" key="4">
    <source>
        <dbReference type="PROSITE-ProRule" id="PRU00335"/>
    </source>
</evidence>
<dbReference type="PANTHER" id="PTHR30055">
    <property type="entry name" value="HTH-TYPE TRANSCRIPTIONAL REGULATOR RUTR"/>
    <property type="match status" value="1"/>
</dbReference>
<evidence type="ECO:0000256" key="2">
    <source>
        <dbReference type="ARBA" id="ARBA00023125"/>
    </source>
</evidence>